<feature type="signal peptide" evidence="3">
    <location>
        <begin position="1"/>
        <end position="25"/>
    </location>
</feature>
<reference evidence="4" key="1">
    <citation type="submission" date="2021-01" db="UniProtKB">
        <authorList>
            <consortium name="EnsemblMetazoa"/>
        </authorList>
    </citation>
    <scope>IDENTIFICATION</scope>
</reference>
<evidence type="ECO:0000256" key="3">
    <source>
        <dbReference type="SAM" id="SignalP"/>
    </source>
</evidence>
<evidence type="ECO:0000313" key="5">
    <source>
        <dbReference type="Proteomes" id="UP000594260"/>
    </source>
</evidence>
<evidence type="ECO:0000256" key="1">
    <source>
        <dbReference type="SAM" id="MobiDB-lite"/>
    </source>
</evidence>
<keyword evidence="2" id="KW-1133">Transmembrane helix</keyword>
<feature type="compositionally biased region" description="Basic and acidic residues" evidence="1">
    <location>
        <begin position="113"/>
        <end position="128"/>
    </location>
</feature>
<feature type="region of interest" description="Disordered" evidence="1">
    <location>
        <begin position="97"/>
        <end position="138"/>
    </location>
</feature>
<dbReference type="AlphaFoldDB" id="A0A7M7MFK6"/>
<feature type="chain" id="PRO_5029497223" evidence="3">
    <location>
        <begin position="26"/>
        <end position="146"/>
    </location>
</feature>
<feature type="transmembrane region" description="Helical" evidence="2">
    <location>
        <begin position="69"/>
        <end position="91"/>
    </location>
</feature>
<evidence type="ECO:0000313" key="4">
    <source>
        <dbReference type="EnsemblMetazoa" id="XP_022673007"/>
    </source>
</evidence>
<dbReference type="KEGG" id="vde:111255367"/>
<sequence length="146" mass="16062">MKMQNFVAVVVLSLIVSATFLSGYSQLVGGPRHGFKGHPYYEQEKLGMRMAGRRVVKPVGPLGYAELQAVLLAMAVVLMVSSCLAFAFGLLHEHEMQEHPGNGDPANMLFAEQAKDPIEEPSGDRNNDAEFDGDNGIRERRGYIVR</sequence>
<keyword evidence="3" id="KW-0732">Signal</keyword>
<name>A0A7M7MFK6_VARDE</name>
<dbReference type="RefSeq" id="XP_022673007.1">
    <property type="nucleotide sequence ID" value="XM_022817272.1"/>
</dbReference>
<evidence type="ECO:0000256" key="2">
    <source>
        <dbReference type="SAM" id="Phobius"/>
    </source>
</evidence>
<proteinExistence type="predicted"/>
<dbReference type="InParanoid" id="A0A7M7MFK6"/>
<dbReference type="GeneID" id="111255367"/>
<organism evidence="4 5">
    <name type="scientific">Varroa destructor</name>
    <name type="common">Honeybee mite</name>
    <dbReference type="NCBI Taxonomy" id="109461"/>
    <lineage>
        <taxon>Eukaryota</taxon>
        <taxon>Metazoa</taxon>
        <taxon>Ecdysozoa</taxon>
        <taxon>Arthropoda</taxon>
        <taxon>Chelicerata</taxon>
        <taxon>Arachnida</taxon>
        <taxon>Acari</taxon>
        <taxon>Parasitiformes</taxon>
        <taxon>Mesostigmata</taxon>
        <taxon>Gamasina</taxon>
        <taxon>Dermanyssoidea</taxon>
        <taxon>Varroidae</taxon>
        <taxon>Varroa</taxon>
    </lineage>
</organism>
<keyword evidence="2" id="KW-0472">Membrane</keyword>
<accession>A0A7M7MFK6</accession>
<keyword evidence="2" id="KW-0812">Transmembrane</keyword>
<keyword evidence="5" id="KW-1185">Reference proteome</keyword>
<dbReference type="Proteomes" id="UP000594260">
    <property type="component" value="Unplaced"/>
</dbReference>
<protein>
    <submittedName>
        <fullName evidence="4">Uncharacterized protein</fullName>
    </submittedName>
</protein>
<dbReference type="EnsemblMetazoa" id="XM_022817272">
    <property type="protein sequence ID" value="XP_022673007"/>
    <property type="gene ID" value="LOC111255367"/>
</dbReference>